<dbReference type="EMBL" id="JBHSDT010000008">
    <property type="protein sequence ID" value="MFC4404096.1"/>
    <property type="molecule type" value="Genomic_DNA"/>
</dbReference>
<comment type="caution">
    <text evidence="1">The sequence shown here is derived from an EMBL/GenBank/DDBJ whole genome shotgun (WGS) entry which is preliminary data.</text>
</comment>
<name>A0ABV8X0Y5_9BACI</name>
<protein>
    <submittedName>
        <fullName evidence="1">Uncharacterized protein</fullName>
    </submittedName>
</protein>
<evidence type="ECO:0000313" key="2">
    <source>
        <dbReference type="Proteomes" id="UP001595882"/>
    </source>
</evidence>
<evidence type="ECO:0000313" key="1">
    <source>
        <dbReference type="EMBL" id="MFC4404096.1"/>
    </source>
</evidence>
<sequence>MQRCTINECVKVLKRQPNAKRINNRMREGIETPAECQEGQ</sequence>
<dbReference type="Proteomes" id="UP001595882">
    <property type="component" value="Unassembled WGS sequence"/>
</dbReference>
<gene>
    <name evidence="1" type="ORF">ACFOY7_13565</name>
</gene>
<organism evidence="1 2">
    <name type="scientific">Gracilibacillus xinjiangensis</name>
    <dbReference type="NCBI Taxonomy" id="1193282"/>
    <lineage>
        <taxon>Bacteria</taxon>
        <taxon>Bacillati</taxon>
        <taxon>Bacillota</taxon>
        <taxon>Bacilli</taxon>
        <taxon>Bacillales</taxon>
        <taxon>Bacillaceae</taxon>
        <taxon>Gracilibacillus</taxon>
    </lineage>
</organism>
<reference evidence="2" key="1">
    <citation type="journal article" date="2019" name="Int. J. Syst. Evol. Microbiol.">
        <title>The Global Catalogue of Microorganisms (GCM) 10K type strain sequencing project: providing services to taxonomists for standard genome sequencing and annotation.</title>
        <authorList>
            <consortium name="The Broad Institute Genomics Platform"/>
            <consortium name="The Broad Institute Genome Sequencing Center for Infectious Disease"/>
            <person name="Wu L."/>
            <person name="Ma J."/>
        </authorList>
    </citation>
    <scope>NUCLEOTIDE SEQUENCE [LARGE SCALE GENOMIC DNA]</scope>
    <source>
        <strain evidence="2">CCUG 37865</strain>
    </source>
</reference>
<proteinExistence type="predicted"/>
<accession>A0ABV8X0Y5</accession>
<dbReference type="RefSeq" id="WP_390252634.1">
    <property type="nucleotide sequence ID" value="NZ_JBHSDT010000008.1"/>
</dbReference>
<keyword evidence="2" id="KW-1185">Reference proteome</keyword>